<evidence type="ECO:0000313" key="2">
    <source>
        <dbReference type="Proteomes" id="UP000184225"/>
    </source>
</evidence>
<dbReference type="GO" id="GO:0043165">
    <property type="term" value="P:Gram-negative-bacterium-type cell outer membrane assembly"/>
    <property type="evidence" value="ECO:0007669"/>
    <property type="project" value="InterPro"/>
</dbReference>
<accession>A0A1M6EXY6</accession>
<dbReference type="OrthoDB" id="9790776at2"/>
<dbReference type="AlphaFoldDB" id="A0A1M6EXY6"/>
<evidence type="ECO:0000313" key="1">
    <source>
        <dbReference type="EMBL" id="SHI90302.1"/>
    </source>
</evidence>
<sequence>MKTPKYTHKLLSALALIVTILSFQSCGIYSLTGASVGDAKTFQVNLFQNTANLIEPGIDRTFTNDLQDFIQNQTSLSLVNNNADLIYEGEIVQYYFSPMTATSDNTAAQTRLTIAVNVRYYNNKDPEKDFEKRFSFYYDYSGTDLLTGSDLDTALEEIFTRLTQDIFNESLTDW</sequence>
<gene>
    <name evidence="1" type="ORF">SAMN04488096_105322</name>
</gene>
<dbReference type="InterPro" id="IPR007485">
    <property type="entry name" value="LPS_assembly_LptE"/>
</dbReference>
<dbReference type="EMBL" id="FQYY01000005">
    <property type="protein sequence ID" value="SHI90302.1"/>
    <property type="molecule type" value="Genomic_DNA"/>
</dbReference>
<dbReference type="RefSeq" id="WP_073150917.1">
    <property type="nucleotide sequence ID" value="NZ_FQYY01000005.1"/>
</dbReference>
<reference evidence="1 2" key="1">
    <citation type="submission" date="2016-11" db="EMBL/GenBank/DDBJ databases">
        <authorList>
            <person name="Jaros S."/>
            <person name="Januszkiewicz K."/>
            <person name="Wedrychowicz H."/>
        </authorList>
    </citation>
    <scope>NUCLEOTIDE SEQUENCE [LARGE SCALE GENOMIC DNA]</scope>
    <source>
        <strain evidence="1 2">DSM 21425</strain>
    </source>
</reference>
<dbReference type="Proteomes" id="UP000184225">
    <property type="component" value="Unassembled WGS sequence"/>
</dbReference>
<protein>
    <submittedName>
        <fullName evidence="1">Lipopolysaccharide-assembly</fullName>
    </submittedName>
</protein>
<name>A0A1M6EXY6_9FLAO</name>
<organism evidence="1 2">
    <name type="scientific">Mesonia phycicola</name>
    <dbReference type="NCBI Taxonomy" id="579105"/>
    <lineage>
        <taxon>Bacteria</taxon>
        <taxon>Pseudomonadati</taxon>
        <taxon>Bacteroidota</taxon>
        <taxon>Flavobacteriia</taxon>
        <taxon>Flavobacteriales</taxon>
        <taxon>Flavobacteriaceae</taxon>
        <taxon>Mesonia</taxon>
    </lineage>
</organism>
<proteinExistence type="predicted"/>
<dbReference type="GO" id="GO:0019867">
    <property type="term" value="C:outer membrane"/>
    <property type="evidence" value="ECO:0007669"/>
    <property type="project" value="InterPro"/>
</dbReference>
<dbReference type="PROSITE" id="PS51257">
    <property type="entry name" value="PROKAR_LIPOPROTEIN"/>
    <property type="match status" value="1"/>
</dbReference>
<dbReference type="STRING" id="579105.SAMN04488096_105322"/>
<dbReference type="Pfam" id="PF04390">
    <property type="entry name" value="LptE"/>
    <property type="match status" value="1"/>
</dbReference>
<keyword evidence="2" id="KW-1185">Reference proteome</keyword>